<accession>M5BM04</accession>
<dbReference type="Gene3D" id="3.40.250.10">
    <property type="entry name" value="Rhodanese-like domain"/>
    <property type="match status" value="1"/>
</dbReference>
<dbReference type="GO" id="GO:0004792">
    <property type="term" value="F:thiosulfate-cyanide sulfurtransferase activity"/>
    <property type="evidence" value="ECO:0007669"/>
    <property type="project" value="TreeGrafter"/>
</dbReference>
<dbReference type="PROSITE" id="PS50206">
    <property type="entry name" value="RHODANESE_3"/>
    <property type="match status" value="1"/>
</dbReference>
<keyword evidence="2" id="KW-0677">Repeat</keyword>
<evidence type="ECO:0000256" key="1">
    <source>
        <dbReference type="ARBA" id="ARBA00022679"/>
    </source>
</evidence>
<sequence>MPHARSLPFSTLLEKHETGQGYTTVLPHDKLKETFDRAVGDGRGRSIVASCGSGMTAGTIWLAGQLLDTPVAIYDESWTGYAMRPESVIVKGDK</sequence>
<evidence type="ECO:0000259" key="3">
    <source>
        <dbReference type="PROSITE" id="PS50206"/>
    </source>
</evidence>
<dbReference type="GO" id="GO:0005739">
    <property type="term" value="C:mitochondrion"/>
    <property type="evidence" value="ECO:0007669"/>
    <property type="project" value="TreeGrafter"/>
</dbReference>
<keyword evidence="1" id="KW-0808">Transferase</keyword>
<dbReference type="InterPro" id="IPR036873">
    <property type="entry name" value="Rhodanese-like_dom_sf"/>
</dbReference>
<dbReference type="PANTHER" id="PTHR11364">
    <property type="entry name" value="THIOSULFATE SULFERTANSFERASE"/>
    <property type="match status" value="1"/>
</dbReference>
<reference evidence="4 5" key="1">
    <citation type="journal article" date="2013" name="J. Biotechnol.">
        <title>Establishment and interpretation of the genome sequence of the phytopathogenic fungus Rhizoctonia solani AG1-IB isolate 7/3/14.</title>
        <authorList>
            <person name="Wibberg D.W."/>
            <person name="Jelonek L.J."/>
            <person name="Rupp O.R."/>
            <person name="Hennig M.H."/>
            <person name="Eikmeyer F.E."/>
            <person name="Goesmann A.G."/>
            <person name="Hartmann A.H."/>
            <person name="Borriss R.B."/>
            <person name="Grosch R.G."/>
            <person name="Puehler A.P."/>
            <person name="Schlueter A.S."/>
        </authorList>
    </citation>
    <scope>NUCLEOTIDE SEQUENCE [LARGE SCALE GENOMIC DNA]</scope>
    <source>
        <strain evidence="5">AG1-IB / isolate 7/3/14</strain>
    </source>
</reference>
<evidence type="ECO:0000256" key="2">
    <source>
        <dbReference type="ARBA" id="ARBA00022737"/>
    </source>
</evidence>
<dbReference type="PANTHER" id="PTHR11364:SF27">
    <property type="entry name" value="SULFURTRANSFERASE"/>
    <property type="match status" value="1"/>
</dbReference>
<gene>
    <name evidence="4" type="ORF">BN14_01865</name>
</gene>
<evidence type="ECO:0000313" key="5">
    <source>
        <dbReference type="Proteomes" id="UP000012065"/>
    </source>
</evidence>
<dbReference type="AlphaFoldDB" id="M5BM04"/>
<dbReference type="Proteomes" id="UP000012065">
    <property type="component" value="Unassembled WGS sequence"/>
</dbReference>
<proteinExistence type="predicted"/>
<dbReference type="InterPro" id="IPR001763">
    <property type="entry name" value="Rhodanese-like_dom"/>
</dbReference>
<dbReference type="EMBL" id="CAOJ01002544">
    <property type="protein sequence ID" value="CCO27876.1"/>
    <property type="molecule type" value="Genomic_DNA"/>
</dbReference>
<dbReference type="SUPFAM" id="SSF52821">
    <property type="entry name" value="Rhodanese/Cell cycle control phosphatase"/>
    <property type="match status" value="1"/>
</dbReference>
<organism evidence="4 5">
    <name type="scientific">Thanatephorus cucumeris (strain AG1-IB / isolate 7/3/14)</name>
    <name type="common">Lettuce bottom rot fungus</name>
    <name type="synonym">Rhizoctonia solani</name>
    <dbReference type="NCBI Taxonomy" id="1108050"/>
    <lineage>
        <taxon>Eukaryota</taxon>
        <taxon>Fungi</taxon>
        <taxon>Dikarya</taxon>
        <taxon>Basidiomycota</taxon>
        <taxon>Agaricomycotina</taxon>
        <taxon>Agaricomycetes</taxon>
        <taxon>Cantharellales</taxon>
        <taxon>Ceratobasidiaceae</taxon>
        <taxon>Rhizoctonia</taxon>
        <taxon>Rhizoctonia solani AG-1</taxon>
    </lineage>
</organism>
<dbReference type="InterPro" id="IPR045078">
    <property type="entry name" value="TST/MPST-like"/>
</dbReference>
<comment type="caution">
    <text evidence="4">The sequence shown here is derived from an EMBL/GenBank/DDBJ whole genome shotgun (WGS) entry which is preliminary data.</text>
</comment>
<evidence type="ECO:0000313" key="4">
    <source>
        <dbReference type="EMBL" id="CCO27876.1"/>
    </source>
</evidence>
<protein>
    <recommendedName>
        <fullName evidence="3">Rhodanese domain-containing protein</fullName>
    </recommendedName>
</protein>
<feature type="domain" description="Rhodanese" evidence="3">
    <location>
        <begin position="2"/>
        <end position="90"/>
    </location>
</feature>
<name>M5BM04_THACB</name>
<dbReference type="HOGENOM" id="CLU_2387689_0_0_1"/>